<evidence type="ECO:0000313" key="2">
    <source>
        <dbReference type="EMBL" id="SHE63631.1"/>
    </source>
</evidence>
<evidence type="ECO:0000313" key="3">
    <source>
        <dbReference type="Proteomes" id="UP000184196"/>
    </source>
</evidence>
<dbReference type="AlphaFoldDB" id="A0A1M4V3R7"/>
<evidence type="ECO:0000259" key="1">
    <source>
        <dbReference type="Pfam" id="PF05598"/>
    </source>
</evidence>
<organism evidence="2 3">
    <name type="scientific">Desulfofundulus australicus DSM 11792</name>
    <dbReference type="NCBI Taxonomy" id="1121425"/>
    <lineage>
        <taxon>Bacteria</taxon>
        <taxon>Bacillati</taxon>
        <taxon>Bacillota</taxon>
        <taxon>Clostridia</taxon>
        <taxon>Eubacteriales</taxon>
        <taxon>Peptococcaceae</taxon>
        <taxon>Desulfofundulus</taxon>
    </lineage>
</organism>
<dbReference type="Pfam" id="PF05598">
    <property type="entry name" value="DUF772"/>
    <property type="match status" value="1"/>
</dbReference>
<dbReference type="RefSeq" id="WP_073163130.1">
    <property type="nucleotide sequence ID" value="NZ_FQUW01000007.1"/>
</dbReference>
<accession>A0A1M4V3R7</accession>
<feature type="domain" description="Transposase InsH N-terminal" evidence="1">
    <location>
        <begin position="21"/>
        <end position="112"/>
    </location>
</feature>
<proteinExistence type="predicted"/>
<dbReference type="Proteomes" id="UP000184196">
    <property type="component" value="Unassembled WGS sequence"/>
</dbReference>
<sequence>MNKPYKPYDPNQIYLFPPSPQEWLPQDRLVYFISDLVDNLDMTPLYREYEKGTRGQPPYHPALMTKILFYAYCRGIFSSRKIAAHLYEDVAFIVLAGGNKPDFRTINEFRRRHIKLLPGLFVRF</sequence>
<reference evidence="3" key="1">
    <citation type="submission" date="2016-11" db="EMBL/GenBank/DDBJ databases">
        <authorList>
            <person name="Varghese N."/>
            <person name="Submissions S."/>
        </authorList>
    </citation>
    <scope>NUCLEOTIDE SEQUENCE [LARGE SCALE GENOMIC DNA]</scope>
    <source>
        <strain evidence="3">DSM 11792</strain>
    </source>
</reference>
<dbReference type="PANTHER" id="PTHR33408">
    <property type="entry name" value="TRANSPOSASE"/>
    <property type="match status" value="1"/>
</dbReference>
<name>A0A1M4V3R7_9FIRM</name>
<gene>
    <name evidence="2" type="ORF">SAMN02745218_00635</name>
</gene>
<dbReference type="OrthoDB" id="9789070at2"/>
<dbReference type="InterPro" id="IPR008490">
    <property type="entry name" value="Transposase_InsH_N"/>
</dbReference>
<dbReference type="EMBL" id="FQUW01000007">
    <property type="protein sequence ID" value="SHE63631.1"/>
    <property type="molecule type" value="Genomic_DNA"/>
</dbReference>
<protein>
    <submittedName>
        <fullName evidence="2">Transposase domain</fullName>
    </submittedName>
</protein>
<keyword evidence="3" id="KW-1185">Reference proteome</keyword>